<evidence type="ECO:0000313" key="17">
    <source>
        <dbReference type="EMBL" id="RZO19203.1"/>
    </source>
</evidence>
<evidence type="ECO:0000256" key="5">
    <source>
        <dbReference type="ARBA" id="ARBA00022741"/>
    </source>
</evidence>
<dbReference type="SMART" id="SM00388">
    <property type="entry name" value="HisKA"/>
    <property type="match status" value="1"/>
</dbReference>
<dbReference type="InterPro" id="IPR004358">
    <property type="entry name" value="Sig_transdc_His_kin-like_C"/>
</dbReference>
<gene>
    <name evidence="17" type="ORF">EVB03_08730</name>
</gene>
<evidence type="ECO:0000256" key="13">
    <source>
        <dbReference type="ARBA" id="ARBA00042313"/>
    </source>
</evidence>
<evidence type="ECO:0000256" key="9">
    <source>
        <dbReference type="ARBA" id="ARBA00023012"/>
    </source>
</evidence>
<dbReference type="InterPro" id="IPR005467">
    <property type="entry name" value="His_kinase_dom"/>
</dbReference>
<dbReference type="Proteomes" id="UP000315889">
    <property type="component" value="Unassembled WGS sequence"/>
</dbReference>
<keyword evidence="3" id="KW-0597">Phosphoprotein</keyword>
<dbReference type="GO" id="GO:0000155">
    <property type="term" value="F:phosphorelay sensor kinase activity"/>
    <property type="evidence" value="ECO:0007669"/>
    <property type="project" value="InterPro"/>
</dbReference>
<proteinExistence type="predicted"/>
<sequence>MNSEKLHGLLLDNLNAAVLLLNEDLSITYVNSAVESLLQMGNSRLLGHPIYEFFTETDVCRQTLEDSFSSGNPHTRRHEYLRVPASTDVSQVDYTATPIEAGSQRMLLMEMQPVDRFLKINREEALLSVHDTSKNLIRGLAHEIKNPLGGIRGAAQLLDQEIIERGLGGETREFCQIITTEADRLRNLVDRLLGPNQLPQYEQINIHEVTEHVASLLEAEVQGQLTLIRDYDPSIPEVRGDRAQLIQAVLNVARNAMQAVLETSTQKPLVTIKSRIQRSFTIAGERHKVVCRIDIIDNGPGILADIVERIFFPMISGRSDGSGLGLTIAQTAINGHQGIIECESEPGETRFSIYLPIRD</sequence>
<dbReference type="EMBL" id="SHBP01000016">
    <property type="protein sequence ID" value="RZO19203.1"/>
    <property type="molecule type" value="Genomic_DNA"/>
</dbReference>
<keyword evidence="7" id="KW-0378">Hydrolase</keyword>
<evidence type="ECO:0000256" key="3">
    <source>
        <dbReference type="ARBA" id="ARBA00022553"/>
    </source>
</evidence>
<dbReference type="Pfam" id="PF00989">
    <property type="entry name" value="PAS"/>
    <property type="match status" value="1"/>
</dbReference>
<dbReference type="Pfam" id="PF00512">
    <property type="entry name" value="HisKA"/>
    <property type="match status" value="1"/>
</dbReference>
<evidence type="ECO:0000256" key="10">
    <source>
        <dbReference type="ARBA" id="ARBA00023231"/>
    </source>
</evidence>
<accession>A0A520MD91</accession>
<dbReference type="PROSITE" id="PS50109">
    <property type="entry name" value="HIS_KIN"/>
    <property type="match status" value="1"/>
</dbReference>
<evidence type="ECO:0000256" key="7">
    <source>
        <dbReference type="ARBA" id="ARBA00022801"/>
    </source>
</evidence>
<keyword evidence="10" id="KW-0535">Nitrogen fixation</keyword>
<evidence type="ECO:0000313" key="18">
    <source>
        <dbReference type="Proteomes" id="UP000315889"/>
    </source>
</evidence>
<evidence type="ECO:0000256" key="4">
    <source>
        <dbReference type="ARBA" id="ARBA00022679"/>
    </source>
</evidence>
<dbReference type="InterPro" id="IPR035965">
    <property type="entry name" value="PAS-like_dom_sf"/>
</dbReference>
<dbReference type="PANTHER" id="PTHR43065:SF16">
    <property type="entry name" value="SENSORY HISTIDINE KINASE_PHOSPHATASE NTRB"/>
    <property type="match status" value="1"/>
</dbReference>
<dbReference type="InterPro" id="IPR003661">
    <property type="entry name" value="HisK_dim/P_dom"/>
</dbReference>
<feature type="domain" description="Histidine kinase" evidence="15">
    <location>
        <begin position="139"/>
        <end position="359"/>
    </location>
</feature>
<dbReference type="CDD" id="cd00130">
    <property type="entry name" value="PAS"/>
    <property type="match status" value="1"/>
</dbReference>
<dbReference type="Gene3D" id="1.10.287.130">
    <property type="match status" value="1"/>
</dbReference>
<dbReference type="AlphaFoldDB" id="A0A520MD91"/>
<feature type="domain" description="PAS" evidence="16">
    <location>
        <begin position="3"/>
        <end position="58"/>
    </location>
</feature>
<dbReference type="SMART" id="SM00387">
    <property type="entry name" value="HATPase_c"/>
    <property type="match status" value="1"/>
</dbReference>
<dbReference type="SUPFAM" id="SSF55874">
    <property type="entry name" value="ATPase domain of HSP90 chaperone/DNA topoisomerase II/histidine kinase"/>
    <property type="match status" value="1"/>
</dbReference>
<comment type="function">
    <text evidence="11">Member of the two-component regulatory system NtrB/NtrC, which controls expression of the nitrogen-regulated (ntr) genes in response to nitrogen limitation. Under conditions of nitrogen limitation, NtrB autophosphorylates and transfers the phosphoryl group to NtrC. In the presence of nitrogen, acts as a phosphatase that dephosphorylates and inactivates NtrC.</text>
</comment>
<dbReference type="Pfam" id="PF02518">
    <property type="entry name" value="HATPase_c"/>
    <property type="match status" value="1"/>
</dbReference>
<keyword evidence="5" id="KW-0547">Nucleotide-binding</keyword>
<dbReference type="CDD" id="cd00082">
    <property type="entry name" value="HisKA"/>
    <property type="match status" value="1"/>
</dbReference>
<evidence type="ECO:0000256" key="8">
    <source>
        <dbReference type="ARBA" id="ARBA00022840"/>
    </source>
</evidence>
<comment type="catalytic activity">
    <reaction evidence="1">
        <text>ATP + protein L-histidine = ADP + protein N-phospho-L-histidine.</text>
        <dbReference type="EC" id="2.7.13.3"/>
    </reaction>
</comment>
<dbReference type="InterPro" id="IPR003594">
    <property type="entry name" value="HATPase_dom"/>
</dbReference>
<evidence type="ECO:0000259" key="16">
    <source>
        <dbReference type="PROSITE" id="PS50112"/>
    </source>
</evidence>
<dbReference type="PANTHER" id="PTHR43065">
    <property type="entry name" value="SENSOR HISTIDINE KINASE"/>
    <property type="match status" value="1"/>
</dbReference>
<evidence type="ECO:0000256" key="12">
    <source>
        <dbReference type="ARBA" id="ARBA00039567"/>
    </source>
</evidence>
<evidence type="ECO:0000256" key="6">
    <source>
        <dbReference type="ARBA" id="ARBA00022777"/>
    </source>
</evidence>
<dbReference type="PROSITE" id="PS50112">
    <property type="entry name" value="PAS"/>
    <property type="match status" value="1"/>
</dbReference>
<keyword evidence="9" id="KW-0902">Two-component regulatory system</keyword>
<keyword evidence="6" id="KW-0418">Kinase</keyword>
<evidence type="ECO:0000256" key="2">
    <source>
        <dbReference type="ARBA" id="ARBA00012438"/>
    </source>
</evidence>
<keyword evidence="4" id="KW-0808">Transferase</keyword>
<evidence type="ECO:0000259" key="15">
    <source>
        <dbReference type="PROSITE" id="PS50109"/>
    </source>
</evidence>
<evidence type="ECO:0000256" key="14">
    <source>
        <dbReference type="ARBA" id="ARBA00043094"/>
    </source>
</evidence>
<dbReference type="Gene3D" id="3.30.565.10">
    <property type="entry name" value="Histidine kinase-like ATPase, C-terminal domain"/>
    <property type="match status" value="1"/>
</dbReference>
<reference evidence="17 18" key="1">
    <citation type="submission" date="2019-02" db="EMBL/GenBank/DDBJ databases">
        <title>Prokaryotic population dynamics and viral predation in marine succession experiment using metagenomics: the confinement effect.</title>
        <authorList>
            <person name="Haro-Moreno J.M."/>
            <person name="Rodriguez-Valera F."/>
            <person name="Lopez-Perez M."/>
        </authorList>
    </citation>
    <scope>NUCLEOTIDE SEQUENCE [LARGE SCALE GENOMIC DNA]</scope>
    <source>
        <strain evidence="17">MED-G170</strain>
    </source>
</reference>
<organism evidence="17 18">
    <name type="scientific">SAR92 clade bacterium</name>
    <dbReference type="NCBI Taxonomy" id="2315479"/>
    <lineage>
        <taxon>Bacteria</taxon>
        <taxon>Pseudomonadati</taxon>
        <taxon>Pseudomonadota</taxon>
        <taxon>Gammaproteobacteria</taxon>
        <taxon>Cellvibrionales</taxon>
        <taxon>Porticoccaceae</taxon>
        <taxon>SAR92 clade</taxon>
    </lineage>
</organism>
<dbReference type="InterPro" id="IPR000014">
    <property type="entry name" value="PAS"/>
</dbReference>
<evidence type="ECO:0000256" key="1">
    <source>
        <dbReference type="ARBA" id="ARBA00000085"/>
    </source>
</evidence>
<evidence type="ECO:0000256" key="11">
    <source>
        <dbReference type="ARBA" id="ARBA00037696"/>
    </source>
</evidence>
<dbReference type="GO" id="GO:0016787">
    <property type="term" value="F:hydrolase activity"/>
    <property type="evidence" value="ECO:0007669"/>
    <property type="project" value="UniProtKB-KW"/>
</dbReference>
<dbReference type="SUPFAM" id="SSF55785">
    <property type="entry name" value="PYP-like sensor domain (PAS domain)"/>
    <property type="match status" value="1"/>
</dbReference>
<comment type="caution">
    <text evidence="17">The sequence shown here is derived from an EMBL/GenBank/DDBJ whole genome shotgun (WGS) entry which is preliminary data.</text>
</comment>
<name>A0A520MD91_9GAMM</name>
<dbReference type="SMART" id="SM00091">
    <property type="entry name" value="PAS"/>
    <property type="match status" value="1"/>
</dbReference>
<dbReference type="GO" id="GO:0005524">
    <property type="term" value="F:ATP binding"/>
    <property type="evidence" value="ECO:0007669"/>
    <property type="project" value="UniProtKB-KW"/>
</dbReference>
<dbReference type="Gene3D" id="3.30.450.20">
    <property type="entry name" value="PAS domain"/>
    <property type="match status" value="1"/>
</dbReference>
<dbReference type="NCBIfam" id="NF008293">
    <property type="entry name" value="PRK11073.1"/>
    <property type="match status" value="1"/>
</dbReference>
<dbReference type="PRINTS" id="PR00344">
    <property type="entry name" value="BCTRLSENSOR"/>
</dbReference>
<protein>
    <recommendedName>
        <fullName evidence="12">Sensory histidine kinase/phosphatase NtrB</fullName>
        <ecNumber evidence="2">2.7.13.3</ecNumber>
    </recommendedName>
    <alternativeName>
        <fullName evidence="13">Nitrogen regulation protein NR(II)</fullName>
    </alternativeName>
    <alternativeName>
        <fullName evidence="14">Nitrogen regulator II</fullName>
    </alternativeName>
</protein>
<dbReference type="SUPFAM" id="SSF47384">
    <property type="entry name" value="Homodimeric domain of signal transducing histidine kinase"/>
    <property type="match status" value="1"/>
</dbReference>
<keyword evidence="8" id="KW-0067">ATP-binding</keyword>
<dbReference type="InterPro" id="IPR013767">
    <property type="entry name" value="PAS_fold"/>
</dbReference>
<dbReference type="InterPro" id="IPR036097">
    <property type="entry name" value="HisK_dim/P_sf"/>
</dbReference>
<dbReference type="GO" id="GO:0006355">
    <property type="term" value="P:regulation of DNA-templated transcription"/>
    <property type="evidence" value="ECO:0007669"/>
    <property type="project" value="InterPro"/>
</dbReference>
<dbReference type="EC" id="2.7.13.3" evidence="2"/>
<dbReference type="InterPro" id="IPR036890">
    <property type="entry name" value="HATPase_C_sf"/>
</dbReference>